<proteinExistence type="predicted"/>
<feature type="domain" description="GtrA/DPMS transmembrane" evidence="6">
    <location>
        <begin position="55"/>
        <end position="172"/>
    </location>
</feature>
<feature type="transmembrane region" description="Helical" evidence="5">
    <location>
        <begin position="80"/>
        <end position="97"/>
    </location>
</feature>
<protein>
    <submittedName>
        <fullName evidence="7">GtrA family protein</fullName>
    </submittedName>
</protein>
<dbReference type="Pfam" id="PF04138">
    <property type="entry name" value="GtrA_DPMS_TM"/>
    <property type="match status" value="1"/>
</dbReference>
<evidence type="ECO:0000256" key="1">
    <source>
        <dbReference type="ARBA" id="ARBA00004141"/>
    </source>
</evidence>
<keyword evidence="8" id="KW-1185">Reference proteome</keyword>
<comment type="subcellular location">
    <subcellularLocation>
        <location evidence="1">Membrane</location>
        <topology evidence="1">Multi-pass membrane protein</topology>
    </subcellularLocation>
</comment>
<keyword evidence="2 5" id="KW-0812">Transmembrane</keyword>
<name>A0ABZ2PGG0_9NOCA</name>
<evidence type="ECO:0000313" key="8">
    <source>
        <dbReference type="Proteomes" id="UP001432000"/>
    </source>
</evidence>
<reference evidence="7 8" key="1">
    <citation type="submission" date="2024-03" db="EMBL/GenBank/DDBJ databases">
        <title>Natural products discovery in diverse microorganisms through a two-stage MS feature dereplication strategy.</title>
        <authorList>
            <person name="Zhang R."/>
        </authorList>
    </citation>
    <scope>NUCLEOTIDE SEQUENCE [LARGE SCALE GENOMIC DNA]</scope>
    <source>
        <strain evidence="7 8">18930</strain>
    </source>
</reference>
<evidence type="ECO:0000256" key="2">
    <source>
        <dbReference type="ARBA" id="ARBA00022692"/>
    </source>
</evidence>
<keyword evidence="4 5" id="KW-0472">Membrane</keyword>
<accession>A0ABZ2PGG0</accession>
<dbReference type="Proteomes" id="UP001432000">
    <property type="component" value="Chromosome"/>
</dbReference>
<feature type="transmembrane region" description="Helical" evidence="5">
    <location>
        <begin position="118"/>
        <end position="140"/>
    </location>
</feature>
<sequence>MSVTGDFRLPGQATGDIVSSSVDTPSRAYTCGPRVCGPRIKARILGESVTAQFARFVIVGASSNALYAGLFVALATLGSFTANLIGIAASTVLANELHRRHTFHAAQRVGWFQTQWEAGGLALVGLALGTAALAAVHLLFPGASSLVQIVAVVAVSAATGALRFLALRGWVF</sequence>
<organism evidence="7 8">
    <name type="scientific">Rhodococcus sovatensis</name>
    <dbReference type="NCBI Taxonomy" id="1805840"/>
    <lineage>
        <taxon>Bacteria</taxon>
        <taxon>Bacillati</taxon>
        <taxon>Actinomycetota</taxon>
        <taxon>Actinomycetes</taxon>
        <taxon>Mycobacteriales</taxon>
        <taxon>Nocardiaceae</taxon>
        <taxon>Rhodococcus</taxon>
    </lineage>
</organism>
<evidence type="ECO:0000259" key="6">
    <source>
        <dbReference type="Pfam" id="PF04138"/>
    </source>
</evidence>
<evidence type="ECO:0000313" key="7">
    <source>
        <dbReference type="EMBL" id="WXG68205.1"/>
    </source>
</evidence>
<gene>
    <name evidence="7" type="ORF">WDS16_23845</name>
</gene>
<evidence type="ECO:0000256" key="4">
    <source>
        <dbReference type="ARBA" id="ARBA00023136"/>
    </source>
</evidence>
<dbReference type="InterPro" id="IPR007267">
    <property type="entry name" value="GtrA_DPMS_TM"/>
</dbReference>
<feature type="transmembrane region" description="Helical" evidence="5">
    <location>
        <begin position="146"/>
        <end position="166"/>
    </location>
</feature>
<dbReference type="EMBL" id="CP147846">
    <property type="protein sequence ID" value="WXG68205.1"/>
    <property type="molecule type" value="Genomic_DNA"/>
</dbReference>
<keyword evidence="3 5" id="KW-1133">Transmembrane helix</keyword>
<evidence type="ECO:0000256" key="5">
    <source>
        <dbReference type="SAM" id="Phobius"/>
    </source>
</evidence>
<evidence type="ECO:0000256" key="3">
    <source>
        <dbReference type="ARBA" id="ARBA00022989"/>
    </source>
</evidence>